<dbReference type="PANTHER" id="PTHR42711">
    <property type="entry name" value="ABC TRANSPORTER ATP-BINDING PROTEIN"/>
    <property type="match status" value="1"/>
</dbReference>
<dbReference type="SMART" id="SM00382">
    <property type="entry name" value="AAA"/>
    <property type="match status" value="1"/>
</dbReference>
<dbReference type="InterPro" id="IPR003439">
    <property type="entry name" value="ABC_transporter-like_ATP-bd"/>
</dbReference>
<dbReference type="GO" id="GO:0016887">
    <property type="term" value="F:ATP hydrolysis activity"/>
    <property type="evidence" value="ECO:0007669"/>
    <property type="project" value="InterPro"/>
</dbReference>
<sequence length="252" mass="28043">MRMAFIEMKQVSKSFGSVQALNRLDLDIEQGSICALLGHNGAGKTTTLRLILGLLSPDSGEVAVSGLNPETDGDEVRRLCGVLSEDTGLYEPLSVYDNLSYFARLYGMKRRDYDARIDTLLARFNILDKKNLAVKGFSTGMKKKVALVRALLHRPRLLLLDEPTNGLDPVSIERLRSMLKELAEENGATIVLTTHNLSEVERIADQIAILRQGRNIFTNTLDTLRRETGGGSFDLERLYMKIEGQADEDGRD</sequence>
<dbReference type="PROSITE" id="PS50893">
    <property type="entry name" value="ABC_TRANSPORTER_2"/>
    <property type="match status" value="1"/>
</dbReference>
<keyword evidence="3" id="KW-0547">Nucleotide-binding</keyword>
<feature type="domain" description="ABC transporter" evidence="5">
    <location>
        <begin position="6"/>
        <end position="237"/>
    </location>
</feature>
<gene>
    <name evidence="6" type="ORF">CPZ25_015085</name>
</gene>
<dbReference type="Proteomes" id="UP000218387">
    <property type="component" value="Chromosome"/>
</dbReference>
<name>A0A4V1GMA4_EUBML</name>
<dbReference type="SUPFAM" id="SSF52540">
    <property type="entry name" value="P-loop containing nucleoside triphosphate hydrolases"/>
    <property type="match status" value="1"/>
</dbReference>
<keyword evidence="7" id="KW-1185">Reference proteome</keyword>
<protein>
    <submittedName>
        <fullName evidence="6">ABC transporter ATP-binding protein</fullName>
    </submittedName>
</protein>
<dbReference type="InterPro" id="IPR027417">
    <property type="entry name" value="P-loop_NTPase"/>
</dbReference>
<evidence type="ECO:0000256" key="4">
    <source>
        <dbReference type="ARBA" id="ARBA00022840"/>
    </source>
</evidence>
<evidence type="ECO:0000259" key="5">
    <source>
        <dbReference type="PROSITE" id="PS50893"/>
    </source>
</evidence>
<dbReference type="PANTHER" id="PTHR42711:SF5">
    <property type="entry name" value="ABC TRANSPORTER ATP-BINDING PROTEIN NATA"/>
    <property type="match status" value="1"/>
</dbReference>
<evidence type="ECO:0000256" key="1">
    <source>
        <dbReference type="ARBA" id="ARBA00005417"/>
    </source>
</evidence>
<accession>A0A4V1GMA4</accession>
<dbReference type="Pfam" id="PF00005">
    <property type="entry name" value="ABC_tran"/>
    <property type="match status" value="1"/>
</dbReference>
<proteinExistence type="inferred from homology"/>
<keyword evidence="2" id="KW-0813">Transport</keyword>
<dbReference type="AlphaFoldDB" id="A0A4V1GMA4"/>
<dbReference type="InterPro" id="IPR003593">
    <property type="entry name" value="AAA+_ATPase"/>
</dbReference>
<evidence type="ECO:0000313" key="6">
    <source>
        <dbReference type="EMBL" id="QCT72596.1"/>
    </source>
</evidence>
<dbReference type="KEGG" id="emt:CPZ25_015085"/>
<dbReference type="InterPro" id="IPR050763">
    <property type="entry name" value="ABC_transporter_ATP-binding"/>
</dbReference>
<dbReference type="Gene3D" id="3.40.50.300">
    <property type="entry name" value="P-loop containing nucleotide triphosphate hydrolases"/>
    <property type="match status" value="1"/>
</dbReference>
<dbReference type="EMBL" id="CP029487">
    <property type="protein sequence ID" value="QCT72596.1"/>
    <property type="molecule type" value="Genomic_DNA"/>
</dbReference>
<dbReference type="CDD" id="cd03230">
    <property type="entry name" value="ABC_DR_subfamily_A"/>
    <property type="match status" value="1"/>
</dbReference>
<keyword evidence="4 6" id="KW-0067">ATP-binding</keyword>
<evidence type="ECO:0000256" key="3">
    <source>
        <dbReference type="ARBA" id="ARBA00022741"/>
    </source>
</evidence>
<organism evidence="6 7">
    <name type="scientific">Eubacterium maltosivorans</name>
    <dbReference type="NCBI Taxonomy" id="2041044"/>
    <lineage>
        <taxon>Bacteria</taxon>
        <taxon>Bacillati</taxon>
        <taxon>Bacillota</taxon>
        <taxon>Clostridia</taxon>
        <taxon>Eubacteriales</taxon>
        <taxon>Eubacteriaceae</taxon>
        <taxon>Eubacterium</taxon>
    </lineage>
</organism>
<reference evidence="6 7" key="1">
    <citation type="submission" date="2018-05" db="EMBL/GenBank/DDBJ databases">
        <title>Genome comparison of Eubacterium sp.</title>
        <authorList>
            <person name="Feng Y."/>
            <person name="Sanchez-Andrea I."/>
            <person name="Stams A.J.M."/>
            <person name="De Vos W.M."/>
        </authorList>
    </citation>
    <scope>NUCLEOTIDE SEQUENCE [LARGE SCALE GENOMIC DNA]</scope>
    <source>
        <strain evidence="6 7">YI</strain>
    </source>
</reference>
<evidence type="ECO:0000256" key="2">
    <source>
        <dbReference type="ARBA" id="ARBA00022448"/>
    </source>
</evidence>
<dbReference type="GO" id="GO:0005524">
    <property type="term" value="F:ATP binding"/>
    <property type="evidence" value="ECO:0007669"/>
    <property type="project" value="UniProtKB-KW"/>
</dbReference>
<evidence type="ECO:0000313" key="7">
    <source>
        <dbReference type="Proteomes" id="UP000218387"/>
    </source>
</evidence>
<comment type="similarity">
    <text evidence="1">Belongs to the ABC transporter superfamily.</text>
</comment>